<dbReference type="HOGENOM" id="CLU_039326_7_1_1"/>
<dbReference type="InterPro" id="IPR018338">
    <property type="entry name" value="Carbonic_anhydrase_a-class_CS"/>
</dbReference>
<name>V4A0P3_LOTGI</name>
<evidence type="ECO:0000256" key="2">
    <source>
        <dbReference type="ARBA" id="ARBA00022723"/>
    </source>
</evidence>
<dbReference type="AlphaFoldDB" id="V4A0P3"/>
<keyword evidence="3 4" id="KW-0862">Zinc</keyword>
<dbReference type="OrthoDB" id="5978072at2759"/>
<dbReference type="SUPFAM" id="SSF51069">
    <property type="entry name" value="Carbonic anhydrase"/>
    <property type="match status" value="1"/>
</dbReference>
<comment type="function">
    <text evidence="4">Reversible hydration of carbon dioxide.</text>
</comment>
<dbReference type="GO" id="GO:0004089">
    <property type="term" value="F:carbonate dehydratase activity"/>
    <property type="evidence" value="ECO:0007669"/>
    <property type="project" value="UniProtKB-UniRule"/>
</dbReference>
<dbReference type="Proteomes" id="UP000030746">
    <property type="component" value="Unassembled WGS sequence"/>
</dbReference>
<protein>
    <recommendedName>
        <fullName evidence="4">Carbonic anhydrase</fullName>
        <ecNumber evidence="4">4.2.1.1</ecNumber>
    </recommendedName>
</protein>
<organism evidence="6 7">
    <name type="scientific">Lottia gigantea</name>
    <name type="common">Giant owl limpet</name>
    <dbReference type="NCBI Taxonomy" id="225164"/>
    <lineage>
        <taxon>Eukaryota</taxon>
        <taxon>Metazoa</taxon>
        <taxon>Spiralia</taxon>
        <taxon>Lophotrochozoa</taxon>
        <taxon>Mollusca</taxon>
        <taxon>Gastropoda</taxon>
        <taxon>Patellogastropoda</taxon>
        <taxon>Lottioidea</taxon>
        <taxon>Lottiidae</taxon>
        <taxon>Lottia</taxon>
    </lineage>
</organism>
<reference evidence="6 7" key="1">
    <citation type="journal article" date="2013" name="Nature">
        <title>Insights into bilaterian evolution from three spiralian genomes.</title>
        <authorList>
            <person name="Simakov O."/>
            <person name="Marletaz F."/>
            <person name="Cho S.J."/>
            <person name="Edsinger-Gonzales E."/>
            <person name="Havlak P."/>
            <person name="Hellsten U."/>
            <person name="Kuo D.H."/>
            <person name="Larsson T."/>
            <person name="Lv J."/>
            <person name="Arendt D."/>
            <person name="Savage R."/>
            <person name="Osoegawa K."/>
            <person name="de Jong P."/>
            <person name="Grimwood J."/>
            <person name="Chapman J.A."/>
            <person name="Shapiro H."/>
            <person name="Aerts A."/>
            <person name="Otillar R.P."/>
            <person name="Terry A.Y."/>
            <person name="Boore J.L."/>
            <person name="Grigoriev I.V."/>
            <person name="Lindberg D.R."/>
            <person name="Seaver E.C."/>
            <person name="Weisblat D.A."/>
            <person name="Putnam N.H."/>
            <person name="Rokhsar D.S."/>
        </authorList>
    </citation>
    <scope>NUCLEOTIDE SEQUENCE [LARGE SCALE GENOMIC DNA]</scope>
</reference>
<feature type="non-terminal residue" evidence="6">
    <location>
        <position position="1"/>
    </location>
</feature>
<proteinExistence type="inferred from homology"/>
<comment type="catalytic activity">
    <reaction evidence="4">
        <text>hydrogencarbonate + H(+) = CO2 + H2O</text>
        <dbReference type="Rhea" id="RHEA:10748"/>
        <dbReference type="ChEBI" id="CHEBI:15377"/>
        <dbReference type="ChEBI" id="CHEBI:15378"/>
        <dbReference type="ChEBI" id="CHEBI:16526"/>
        <dbReference type="ChEBI" id="CHEBI:17544"/>
        <dbReference type="EC" id="4.2.1.1"/>
    </reaction>
</comment>
<dbReference type="Pfam" id="PF00194">
    <property type="entry name" value="Carb_anhydrase"/>
    <property type="match status" value="1"/>
</dbReference>
<evidence type="ECO:0000313" key="6">
    <source>
        <dbReference type="EMBL" id="ESO88490.1"/>
    </source>
</evidence>
<evidence type="ECO:0000256" key="3">
    <source>
        <dbReference type="ARBA" id="ARBA00022833"/>
    </source>
</evidence>
<dbReference type="OMA" id="DYGSEHR"/>
<sequence>WADWWSYEGISGPEYWGLINPDWLFCNKGKNQSPINIDPKALLFDPSLEKLHFKGNEFTGYLVNNGHDITFEIEELRWKGVNISGGPVSYNYRVKEIKLHFGTNNSYGSEHSINGKVFPAEIHILAYNSDLYEDIREAENSPRGVLIIALFAQIADVSHGEFQILVKAMSNTKYKGDKSRIKEFYLSRLLPPTDYFITYDGSLTSPGCFETVTWIIFNKPIYISKRQIKEMRKLNQASRNNPQMLMAGNIRPRQPINQRTVRTNINFVSSTSY</sequence>
<dbReference type="PANTHER" id="PTHR18952:SF208">
    <property type="entry name" value="CARBONIC ANHYDRASE XA-RELATED"/>
    <property type="match status" value="1"/>
</dbReference>
<dbReference type="SMART" id="SM01057">
    <property type="entry name" value="Carb_anhydrase"/>
    <property type="match status" value="1"/>
</dbReference>
<evidence type="ECO:0000256" key="1">
    <source>
        <dbReference type="ARBA" id="ARBA00010718"/>
    </source>
</evidence>
<keyword evidence="4" id="KW-0456">Lyase</keyword>
<dbReference type="Gene3D" id="3.10.200.10">
    <property type="entry name" value="Alpha carbonic anhydrase"/>
    <property type="match status" value="1"/>
</dbReference>
<comment type="similarity">
    <text evidence="1 4">Belongs to the alpha-carbonic anhydrase family.</text>
</comment>
<dbReference type="PANTHER" id="PTHR18952">
    <property type="entry name" value="CARBONIC ANHYDRASE"/>
    <property type="match status" value="1"/>
</dbReference>
<dbReference type="KEGG" id="lgi:LOTGIDRAFT_125950"/>
<keyword evidence="2 4" id="KW-0479">Metal-binding</keyword>
<dbReference type="CTD" id="20232547"/>
<dbReference type="InterPro" id="IPR023561">
    <property type="entry name" value="Carbonic_anhydrase_a-class"/>
</dbReference>
<dbReference type="InterPro" id="IPR036398">
    <property type="entry name" value="CA_dom_sf"/>
</dbReference>
<dbReference type="PROSITE" id="PS51144">
    <property type="entry name" value="ALPHA_CA_2"/>
    <property type="match status" value="1"/>
</dbReference>
<dbReference type="InterPro" id="IPR001148">
    <property type="entry name" value="CA_dom"/>
</dbReference>
<evidence type="ECO:0000259" key="5">
    <source>
        <dbReference type="PROSITE" id="PS51144"/>
    </source>
</evidence>
<dbReference type="RefSeq" id="XP_009060896.1">
    <property type="nucleotide sequence ID" value="XM_009062648.1"/>
</dbReference>
<dbReference type="GO" id="GO:0006730">
    <property type="term" value="P:one-carbon metabolic process"/>
    <property type="evidence" value="ECO:0007669"/>
    <property type="project" value="TreeGrafter"/>
</dbReference>
<evidence type="ECO:0000256" key="4">
    <source>
        <dbReference type="RuleBase" id="RU367011"/>
    </source>
</evidence>
<feature type="domain" description="Alpha-carbonic anhydrase" evidence="5">
    <location>
        <begin position="3"/>
        <end position="265"/>
    </location>
</feature>
<dbReference type="GO" id="GO:0008270">
    <property type="term" value="F:zinc ion binding"/>
    <property type="evidence" value="ECO:0007669"/>
    <property type="project" value="UniProtKB-UniRule"/>
</dbReference>
<dbReference type="EMBL" id="KB202685">
    <property type="protein sequence ID" value="ESO88490.1"/>
    <property type="molecule type" value="Genomic_DNA"/>
</dbReference>
<keyword evidence="7" id="KW-1185">Reference proteome</keyword>
<dbReference type="GeneID" id="20232547"/>
<dbReference type="STRING" id="225164.V4A0P3"/>
<evidence type="ECO:0000313" key="7">
    <source>
        <dbReference type="Proteomes" id="UP000030746"/>
    </source>
</evidence>
<dbReference type="EC" id="4.2.1.1" evidence="4"/>
<dbReference type="PROSITE" id="PS00162">
    <property type="entry name" value="ALPHA_CA_1"/>
    <property type="match status" value="1"/>
</dbReference>
<comment type="cofactor">
    <cofactor evidence="4">
        <name>Zn(2+)</name>
        <dbReference type="ChEBI" id="CHEBI:29105"/>
    </cofactor>
</comment>
<accession>V4A0P3</accession>
<gene>
    <name evidence="6" type="ORF">LOTGIDRAFT_125950</name>
</gene>